<accession>A0A699VVF4</accession>
<gene>
    <name evidence="1" type="ORF">Tci_910339</name>
</gene>
<feature type="non-terminal residue" evidence="1">
    <location>
        <position position="59"/>
    </location>
</feature>
<proteinExistence type="predicted"/>
<name>A0A699VVF4_TANCI</name>
<dbReference type="AlphaFoldDB" id="A0A699VVF4"/>
<reference evidence="1" key="1">
    <citation type="journal article" date="2019" name="Sci. Rep.">
        <title>Draft genome of Tanacetum cinerariifolium, the natural source of mosquito coil.</title>
        <authorList>
            <person name="Yamashiro T."/>
            <person name="Shiraishi A."/>
            <person name="Satake H."/>
            <person name="Nakayama K."/>
        </authorList>
    </citation>
    <scope>NUCLEOTIDE SEQUENCE</scope>
</reference>
<sequence length="59" mass="6421">MSLTKELKSFNTSVESLAFKETVVDKEESSKQGRKITDIDADAEVNLEDVTDSDGKAVA</sequence>
<comment type="caution">
    <text evidence="1">The sequence shown here is derived from an EMBL/GenBank/DDBJ whole genome shotgun (WGS) entry which is preliminary data.</text>
</comment>
<organism evidence="1">
    <name type="scientific">Tanacetum cinerariifolium</name>
    <name type="common">Dalmatian daisy</name>
    <name type="synonym">Chrysanthemum cinerariifolium</name>
    <dbReference type="NCBI Taxonomy" id="118510"/>
    <lineage>
        <taxon>Eukaryota</taxon>
        <taxon>Viridiplantae</taxon>
        <taxon>Streptophyta</taxon>
        <taxon>Embryophyta</taxon>
        <taxon>Tracheophyta</taxon>
        <taxon>Spermatophyta</taxon>
        <taxon>Magnoliopsida</taxon>
        <taxon>eudicotyledons</taxon>
        <taxon>Gunneridae</taxon>
        <taxon>Pentapetalae</taxon>
        <taxon>asterids</taxon>
        <taxon>campanulids</taxon>
        <taxon>Asterales</taxon>
        <taxon>Asteraceae</taxon>
        <taxon>Asteroideae</taxon>
        <taxon>Anthemideae</taxon>
        <taxon>Anthemidinae</taxon>
        <taxon>Tanacetum</taxon>
    </lineage>
</organism>
<protein>
    <submittedName>
        <fullName evidence="1">Uncharacterized protein</fullName>
    </submittedName>
</protein>
<evidence type="ECO:0000313" key="1">
    <source>
        <dbReference type="EMBL" id="GFD38370.1"/>
    </source>
</evidence>
<dbReference type="EMBL" id="BKCJ011499489">
    <property type="protein sequence ID" value="GFD38370.1"/>
    <property type="molecule type" value="Genomic_DNA"/>
</dbReference>